<evidence type="ECO:0000256" key="1">
    <source>
        <dbReference type="ARBA" id="ARBA00022598"/>
    </source>
</evidence>
<dbReference type="InterPro" id="IPR004364">
    <property type="entry name" value="Aa-tRNA-synt_II"/>
</dbReference>
<evidence type="ECO:0000313" key="5">
    <source>
        <dbReference type="EMBL" id="QDT13797.1"/>
    </source>
</evidence>
<gene>
    <name evidence="5" type="primary">epmA</name>
    <name evidence="5" type="ORF">K239x_58170</name>
</gene>
<keyword evidence="6" id="KW-1185">Reference proteome</keyword>
<dbReference type="NCBIfam" id="NF006828">
    <property type="entry name" value="PRK09350.1"/>
    <property type="match status" value="1"/>
</dbReference>
<organism evidence="5 6">
    <name type="scientific">Stieleria marina</name>
    <dbReference type="NCBI Taxonomy" id="1930275"/>
    <lineage>
        <taxon>Bacteria</taxon>
        <taxon>Pseudomonadati</taxon>
        <taxon>Planctomycetota</taxon>
        <taxon>Planctomycetia</taxon>
        <taxon>Pirellulales</taxon>
        <taxon>Pirellulaceae</taxon>
        <taxon>Stieleria</taxon>
    </lineage>
</organism>
<dbReference type="GO" id="GO:0003746">
    <property type="term" value="F:translation elongation factor activity"/>
    <property type="evidence" value="ECO:0007669"/>
    <property type="project" value="UniProtKB-KW"/>
</dbReference>
<keyword evidence="5" id="KW-0251">Elongation factor</keyword>
<reference evidence="5 6" key="1">
    <citation type="submission" date="2019-02" db="EMBL/GenBank/DDBJ databases">
        <title>Deep-cultivation of Planctomycetes and their phenomic and genomic characterization uncovers novel biology.</title>
        <authorList>
            <person name="Wiegand S."/>
            <person name="Jogler M."/>
            <person name="Boedeker C."/>
            <person name="Pinto D."/>
            <person name="Vollmers J."/>
            <person name="Rivas-Marin E."/>
            <person name="Kohn T."/>
            <person name="Peeters S.H."/>
            <person name="Heuer A."/>
            <person name="Rast P."/>
            <person name="Oberbeckmann S."/>
            <person name="Bunk B."/>
            <person name="Jeske O."/>
            <person name="Meyerdierks A."/>
            <person name="Storesund J.E."/>
            <person name="Kallscheuer N."/>
            <person name="Luecker S."/>
            <person name="Lage O.M."/>
            <person name="Pohl T."/>
            <person name="Merkel B.J."/>
            <person name="Hornburger P."/>
            <person name="Mueller R.-W."/>
            <person name="Bruemmer F."/>
            <person name="Labrenz M."/>
            <person name="Spormann A.M."/>
            <person name="Op den Camp H."/>
            <person name="Overmann J."/>
            <person name="Amann R."/>
            <person name="Jetten M.S.M."/>
            <person name="Mascher T."/>
            <person name="Medema M.H."/>
            <person name="Devos D.P."/>
            <person name="Kaster A.-K."/>
            <person name="Ovreas L."/>
            <person name="Rohde M."/>
            <person name="Galperin M.Y."/>
            <person name="Jogler C."/>
        </authorList>
    </citation>
    <scope>NUCLEOTIDE SEQUENCE [LARGE SCALE GENOMIC DNA]</scope>
    <source>
        <strain evidence="5 6">K23_9</strain>
    </source>
</reference>
<keyword evidence="5" id="KW-0648">Protein biosynthesis</keyword>
<dbReference type="EC" id="6.3.1.-" evidence="5"/>
<dbReference type="InterPro" id="IPR018149">
    <property type="entry name" value="Lys-tRNA-synth_II_C"/>
</dbReference>
<dbReference type="EMBL" id="CP036526">
    <property type="protein sequence ID" value="QDT13797.1"/>
    <property type="molecule type" value="Genomic_DNA"/>
</dbReference>
<dbReference type="PANTHER" id="PTHR42918">
    <property type="entry name" value="LYSYL-TRNA SYNTHETASE"/>
    <property type="match status" value="1"/>
</dbReference>
<feature type="domain" description="Aminoacyl-transfer RNA synthetases class-II family profile" evidence="4">
    <location>
        <begin position="12"/>
        <end position="311"/>
    </location>
</feature>
<dbReference type="InterPro" id="IPR006195">
    <property type="entry name" value="aa-tRNA-synth_II"/>
</dbReference>
<dbReference type="NCBIfam" id="TIGR00462">
    <property type="entry name" value="genX"/>
    <property type="match status" value="1"/>
</dbReference>
<evidence type="ECO:0000256" key="2">
    <source>
        <dbReference type="ARBA" id="ARBA00022741"/>
    </source>
</evidence>
<evidence type="ECO:0000256" key="3">
    <source>
        <dbReference type="ARBA" id="ARBA00022840"/>
    </source>
</evidence>
<dbReference type="PRINTS" id="PR00982">
    <property type="entry name" value="TRNASYNTHLYS"/>
</dbReference>
<evidence type="ECO:0000313" key="6">
    <source>
        <dbReference type="Proteomes" id="UP000319817"/>
    </source>
</evidence>
<dbReference type="SUPFAM" id="SSF55681">
    <property type="entry name" value="Class II aaRS and biotin synthetases"/>
    <property type="match status" value="1"/>
</dbReference>
<protein>
    <submittedName>
        <fullName evidence="5">Elongation factor P--(R)-beta-lysine ligase</fullName>
        <ecNumber evidence="5">6.3.1.-</ecNumber>
    </submittedName>
</protein>
<dbReference type="Pfam" id="PF00152">
    <property type="entry name" value="tRNA-synt_2"/>
    <property type="match status" value="1"/>
</dbReference>
<name>A0A517P359_9BACT</name>
<accession>A0A517P359</accession>
<dbReference type="GO" id="GO:0005524">
    <property type="term" value="F:ATP binding"/>
    <property type="evidence" value="ECO:0007669"/>
    <property type="project" value="UniProtKB-KW"/>
</dbReference>
<dbReference type="PROSITE" id="PS50862">
    <property type="entry name" value="AA_TRNA_LIGASE_II"/>
    <property type="match status" value="1"/>
</dbReference>
<proteinExistence type="predicted"/>
<keyword evidence="2" id="KW-0547">Nucleotide-binding</keyword>
<dbReference type="InterPro" id="IPR004525">
    <property type="entry name" value="EpmA"/>
</dbReference>
<dbReference type="GO" id="GO:0004824">
    <property type="term" value="F:lysine-tRNA ligase activity"/>
    <property type="evidence" value="ECO:0007669"/>
    <property type="project" value="InterPro"/>
</dbReference>
<dbReference type="Proteomes" id="UP000319817">
    <property type="component" value="Chromosome"/>
</dbReference>
<dbReference type="AlphaFoldDB" id="A0A517P359"/>
<dbReference type="Gene3D" id="3.30.930.10">
    <property type="entry name" value="Bira Bifunctional Protein, Domain 2"/>
    <property type="match status" value="1"/>
</dbReference>
<dbReference type="GO" id="GO:0000049">
    <property type="term" value="F:tRNA binding"/>
    <property type="evidence" value="ECO:0007669"/>
    <property type="project" value="TreeGrafter"/>
</dbReference>
<keyword evidence="3" id="KW-0067">ATP-binding</keyword>
<dbReference type="PANTHER" id="PTHR42918:SF6">
    <property type="entry name" value="ELONGATION FACTOR P--(R)-BETA-LYSINE LIGASE"/>
    <property type="match status" value="1"/>
</dbReference>
<dbReference type="GO" id="GO:0006430">
    <property type="term" value="P:lysyl-tRNA aminoacylation"/>
    <property type="evidence" value="ECO:0007669"/>
    <property type="project" value="InterPro"/>
</dbReference>
<sequence>MNSSFPPNLTCLKQRAELLRWLRAFFDDRGFLEVQTPCLSRDCVVDPYIDPLSVKLPGYSERFFLQTSPESMMKRMLAAGAPSIYSIGPVFRAEESGHFHNTEFTMLEWYDVGADLDAGICLLGDLVSSAIGATGFDRLTYREVFRQHLDIDPIEASTDDLCKRVAEFAPGLANDGRVDRDDCLDLLLSEKIQSKLGKERPLIMTDYPISQAALAKPSETDVDCAARFELFCQGVELANGYDELLDSDVLLQRSKQNNLKRVASGRHALPDSTRLAEAIRNTLPACVGVALGVDRLLMIITGANGIDQVMPFTTSIA</sequence>
<dbReference type="GO" id="GO:0005829">
    <property type="term" value="C:cytosol"/>
    <property type="evidence" value="ECO:0007669"/>
    <property type="project" value="TreeGrafter"/>
</dbReference>
<dbReference type="OrthoDB" id="9802326at2"/>
<keyword evidence="1 5" id="KW-0436">Ligase</keyword>
<evidence type="ECO:0000259" key="4">
    <source>
        <dbReference type="PROSITE" id="PS50862"/>
    </source>
</evidence>
<dbReference type="RefSeq" id="WP_145421625.1">
    <property type="nucleotide sequence ID" value="NZ_CP036526.1"/>
</dbReference>
<dbReference type="InterPro" id="IPR045864">
    <property type="entry name" value="aa-tRNA-synth_II/BPL/LPL"/>
</dbReference>